<sequence length="95" mass="9831">MASNARAATEAGVPGADPAATQHNQTTEFANRNEVTSDNIIDTRTRSEDKNSNVGKENLTEVGENEGFEAGSKDEAMAASFSQDVKGANKASGAA</sequence>
<reference evidence="2 3" key="1">
    <citation type="journal article" date="2018" name="Nat. Ecol. Evol.">
        <title>Pezizomycetes genomes reveal the molecular basis of ectomycorrhizal truffle lifestyle.</title>
        <authorList>
            <person name="Murat C."/>
            <person name="Payen T."/>
            <person name="Noel B."/>
            <person name="Kuo A."/>
            <person name="Morin E."/>
            <person name="Chen J."/>
            <person name="Kohler A."/>
            <person name="Krizsan K."/>
            <person name="Balestrini R."/>
            <person name="Da Silva C."/>
            <person name="Montanini B."/>
            <person name="Hainaut M."/>
            <person name="Levati E."/>
            <person name="Barry K.W."/>
            <person name="Belfiori B."/>
            <person name="Cichocki N."/>
            <person name="Clum A."/>
            <person name="Dockter R.B."/>
            <person name="Fauchery L."/>
            <person name="Guy J."/>
            <person name="Iotti M."/>
            <person name="Le Tacon F."/>
            <person name="Lindquist E.A."/>
            <person name="Lipzen A."/>
            <person name="Malagnac F."/>
            <person name="Mello A."/>
            <person name="Molinier V."/>
            <person name="Miyauchi S."/>
            <person name="Poulain J."/>
            <person name="Riccioni C."/>
            <person name="Rubini A."/>
            <person name="Sitrit Y."/>
            <person name="Splivallo R."/>
            <person name="Traeger S."/>
            <person name="Wang M."/>
            <person name="Zifcakova L."/>
            <person name="Wipf D."/>
            <person name="Zambonelli A."/>
            <person name="Paolocci F."/>
            <person name="Nowrousian M."/>
            <person name="Ottonello S."/>
            <person name="Baldrian P."/>
            <person name="Spatafora J.W."/>
            <person name="Henrissat B."/>
            <person name="Nagy L.G."/>
            <person name="Aury J.M."/>
            <person name="Wincker P."/>
            <person name="Grigoriev I.V."/>
            <person name="Bonfante P."/>
            <person name="Martin F.M."/>
        </authorList>
    </citation>
    <scope>NUCLEOTIDE SEQUENCE [LARGE SCALE GENOMIC DNA]</scope>
    <source>
        <strain evidence="2 3">RN42</strain>
    </source>
</reference>
<accession>A0A3N4IY83</accession>
<protein>
    <submittedName>
        <fullName evidence="2">Uncharacterized protein</fullName>
    </submittedName>
</protein>
<proteinExistence type="predicted"/>
<feature type="compositionally biased region" description="Basic and acidic residues" evidence="1">
    <location>
        <begin position="41"/>
        <end position="51"/>
    </location>
</feature>
<gene>
    <name evidence="2" type="ORF">BJ508DRAFT_411278</name>
</gene>
<dbReference type="Proteomes" id="UP000275078">
    <property type="component" value="Unassembled WGS sequence"/>
</dbReference>
<evidence type="ECO:0000313" key="2">
    <source>
        <dbReference type="EMBL" id="RPA86624.1"/>
    </source>
</evidence>
<dbReference type="AlphaFoldDB" id="A0A3N4IY83"/>
<keyword evidence="3" id="KW-1185">Reference proteome</keyword>
<feature type="region of interest" description="Disordered" evidence="1">
    <location>
        <begin position="1"/>
        <end position="95"/>
    </location>
</feature>
<organism evidence="2 3">
    <name type="scientific">Ascobolus immersus RN42</name>
    <dbReference type="NCBI Taxonomy" id="1160509"/>
    <lineage>
        <taxon>Eukaryota</taxon>
        <taxon>Fungi</taxon>
        <taxon>Dikarya</taxon>
        <taxon>Ascomycota</taxon>
        <taxon>Pezizomycotina</taxon>
        <taxon>Pezizomycetes</taxon>
        <taxon>Pezizales</taxon>
        <taxon>Ascobolaceae</taxon>
        <taxon>Ascobolus</taxon>
    </lineage>
</organism>
<evidence type="ECO:0000256" key="1">
    <source>
        <dbReference type="SAM" id="MobiDB-lite"/>
    </source>
</evidence>
<evidence type="ECO:0000313" key="3">
    <source>
        <dbReference type="Proteomes" id="UP000275078"/>
    </source>
</evidence>
<feature type="compositionally biased region" description="Polar residues" evidence="1">
    <location>
        <begin position="21"/>
        <end position="40"/>
    </location>
</feature>
<dbReference type="EMBL" id="ML119649">
    <property type="protein sequence ID" value="RPA86624.1"/>
    <property type="molecule type" value="Genomic_DNA"/>
</dbReference>
<name>A0A3N4IY83_ASCIM</name>